<gene>
    <name evidence="1" type="ORF">CLCR_05304</name>
</gene>
<dbReference type="Proteomes" id="UP000094526">
    <property type="component" value="Unassembled WGS sequence"/>
</dbReference>
<comment type="caution">
    <text evidence="1">The sequence shown here is derived from an EMBL/GenBank/DDBJ whole genome shotgun (WGS) entry which is preliminary data.</text>
</comment>
<evidence type="ECO:0000313" key="2">
    <source>
        <dbReference type="Proteomes" id="UP000094526"/>
    </source>
</evidence>
<sequence>MAESHDESADRSDAGDHIQATGHIGVGMLLRGQMWIVTSRQSLNLLDASTSRTVHTLQDTLSGVEAILAARGRGVESHEAR</sequence>
<dbReference type="AlphaFoldDB" id="A0A1C1CLH2"/>
<dbReference type="VEuPathDB" id="FungiDB:CLCR_05304"/>
<organism evidence="1 2">
    <name type="scientific">Cladophialophora carrionii</name>
    <dbReference type="NCBI Taxonomy" id="86049"/>
    <lineage>
        <taxon>Eukaryota</taxon>
        <taxon>Fungi</taxon>
        <taxon>Dikarya</taxon>
        <taxon>Ascomycota</taxon>
        <taxon>Pezizomycotina</taxon>
        <taxon>Eurotiomycetes</taxon>
        <taxon>Chaetothyriomycetidae</taxon>
        <taxon>Chaetothyriales</taxon>
        <taxon>Herpotrichiellaceae</taxon>
        <taxon>Cladophialophora</taxon>
    </lineage>
</organism>
<protein>
    <submittedName>
        <fullName evidence="1">Uncharacterized protein</fullName>
    </submittedName>
</protein>
<name>A0A1C1CLH2_9EURO</name>
<keyword evidence="2" id="KW-1185">Reference proteome</keyword>
<evidence type="ECO:0000313" key="1">
    <source>
        <dbReference type="EMBL" id="OCT49353.1"/>
    </source>
</evidence>
<accession>A0A1C1CLH2</accession>
<reference evidence="2" key="1">
    <citation type="submission" date="2015-07" db="EMBL/GenBank/DDBJ databases">
        <authorList>
            <person name="Teixeira M.M."/>
            <person name="Souza R.C."/>
            <person name="Almeida L.G."/>
            <person name="Vicente V.A."/>
            <person name="de Hoog S."/>
            <person name="Bocca A.L."/>
            <person name="de Almeida S.R."/>
            <person name="Vasconcelos A.T."/>
            <person name="Felipe M.S."/>
        </authorList>
    </citation>
    <scope>NUCLEOTIDE SEQUENCE [LARGE SCALE GENOMIC DNA]</scope>
    <source>
        <strain evidence="2">KSF</strain>
    </source>
</reference>
<dbReference type="EMBL" id="LGRB01000011">
    <property type="protein sequence ID" value="OCT49353.1"/>
    <property type="molecule type" value="Genomic_DNA"/>
</dbReference>
<proteinExistence type="predicted"/>